<dbReference type="Gene3D" id="1.10.10.10">
    <property type="entry name" value="Winged helix-like DNA-binding domain superfamily/Winged helix DNA-binding domain"/>
    <property type="match status" value="1"/>
</dbReference>
<dbReference type="Pfam" id="PF00271">
    <property type="entry name" value="Helicase_C"/>
    <property type="match status" value="1"/>
</dbReference>
<dbReference type="SUPFAM" id="SSF52540">
    <property type="entry name" value="P-loop containing nucleoside triphosphate hydrolases"/>
    <property type="match status" value="1"/>
</dbReference>
<proteinExistence type="inferred from homology"/>
<evidence type="ECO:0000256" key="2">
    <source>
        <dbReference type="ARBA" id="ARBA00001947"/>
    </source>
</evidence>
<evidence type="ECO:0000256" key="14">
    <source>
        <dbReference type="ARBA" id="ARBA00044550"/>
    </source>
</evidence>
<dbReference type="PANTHER" id="PTHR13710">
    <property type="entry name" value="DNA HELICASE RECQ FAMILY MEMBER"/>
    <property type="match status" value="1"/>
</dbReference>
<dbReference type="Gene3D" id="1.10.150.80">
    <property type="entry name" value="HRDC domain"/>
    <property type="match status" value="1"/>
</dbReference>
<evidence type="ECO:0000256" key="6">
    <source>
        <dbReference type="ARBA" id="ARBA00022801"/>
    </source>
</evidence>
<dbReference type="FunFam" id="3.40.50.300:FF:000296">
    <property type="entry name" value="ATP-dependent DNA helicase RecQ"/>
    <property type="match status" value="1"/>
</dbReference>
<keyword evidence="8" id="KW-0067">ATP-binding</keyword>
<feature type="compositionally biased region" description="Low complexity" evidence="15">
    <location>
        <begin position="715"/>
        <end position="724"/>
    </location>
</feature>
<dbReference type="EC" id="5.6.2.4" evidence="12"/>
<evidence type="ECO:0000256" key="7">
    <source>
        <dbReference type="ARBA" id="ARBA00022806"/>
    </source>
</evidence>
<dbReference type="HOGENOM" id="CLU_001103_14_3_0"/>
<evidence type="ECO:0000256" key="1">
    <source>
        <dbReference type="ARBA" id="ARBA00001946"/>
    </source>
</evidence>
<comment type="similarity">
    <text evidence="3">Belongs to the helicase family. RecQ subfamily.</text>
</comment>
<dbReference type="PANTHER" id="PTHR13710:SF105">
    <property type="entry name" value="ATP-DEPENDENT DNA HELICASE Q1"/>
    <property type="match status" value="1"/>
</dbReference>
<keyword evidence="5" id="KW-0547">Nucleotide-binding</keyword>
<feature type="domain" description="Helicase C-terminal" evidence="18">
    <location>
        <begin position="223"/>
        <end position="398"/>
    </location>
</feature>
<dbReference type="SMART" id="SM00487">
    <property type="entry name" value="DEXDc"/>
    <property type="match status" value="1"/>
</dbReference>
<feature type="region of interest" description="Disordered" evidence="15">
    <location>
        <begin position="814"/>
        <end position="866"/>
    </location>
</feature>
<evidence type="ECO:0000259" key="17">
    <source>
        <dbReference type="PROSITE" id="PS51192"/>
    </source>
</evidence>
<dbReference type="Pfam" id="PF16124">
    <property type="entry name" value="RecQ_Zn_bind"/>
    <property type="match status" value="1"/>
</dbReference>
<dbReference type="InterPro" id="IPR036390">
    <property type="entry name" value="WH_DNA-bd_sf"/>
</dbReference>
<dbReference type="GO" id="GO:0006281">
    <property type="term" value="P:DNA repair"/>
    <property type="evidence" value="ECO:0007669"/>
    <property type="project" value="InterPro"/>
</dbReference>
<dbReference type="PROSITE" id="PS50967">
    <property type="entry name" value="HRDC"/>
    <property type="match status" value="1"/>
</dbReference>
<keyword evidence="6" id="KW-0378">Hydrolase</keyword>
<evidence type="ECO:0000256" key="3">
    <source>
        <dbReference type="ARBA" id="ARBA00005446"/>
    </source>
</evidence>
<dbReference type="STRING" id="886293.Sinac_5136"/>
<dbReference type="Pfam" id="PF00270">
    <property type="entry name" value="DEAD"/>
    <property type="match status" value="1"/>
</dbReference>
<dbReference type="InterPro" id="IPR027417">
    <property type="entry name" value="P-loop_NTPase"/>
</dbReference>
<dbReference type="SMART" id="SM00490">
    <property type="entry name" value="HELICc"/>
    <property type="match status" value="1"/>
</dbReference>
<feature type="region of interest" description="Disordered" evidence="15">
    <location>
        <begin position="715"/>
        <end position="735"/>
    </location>
</feature>
<keyword evidence="20" id="KW-1185">Reference proteome</keyword>
<accession>L0DKC4</accession>
<dbReference type="Pfam" id="PF09382">
    <property type="entry name" value="RQC"/>
    <property type="match status" value="1"/>
</dbReference>
<dbReference type="InterPro" id="IPR010997">
    <property type="entry name" value="HRDC-like_sf"/>
</dbReference>
<dbReference type="InterPro" id="IPR001650">
    <property type="entry name" value="Helicase_C-like"/>
</dbReference>
<dbReference type="EMBL" id="CP003364">
    <property type="protein sequence ID" value="AGA29288.1"/>
    <property type="molecule type" value="Genomic_DNA"/>
</dbReference>
<name>L0DKC4_SINAD</name>
<dbReference type="OrthoDB" id="9763310at2"/>
<dbReference type="Gene3D" id="3.40.50.300">
    <property type="entry name" value="P-loop containing nucleotide triphosphate hydrolases"/>
    <property type="match status" value="2"/>
</dbReference>
<dbReference type="InterPro" id="IPR036388">
    <property type="entry name" value="WH-like_DNA-bd_sf"/>
</dbReference>
<evidence type="ECO:0000256" key="10">
    <source>
        <dbReference type="ARBA" id="ARBA00023235"/>
    </source>
</evidence>
<dbReference type="GO" id="GO:0003677">
    <property type="term" value="F:DNA binding"/>
    <property type="evidence" value="ECO:0007669"/>
    <property type="project" value="UniProtKB-KW"/>
</dbReference>
<dbReference type="GO" id="GO:0009378">
    <property type="term" value="F:four-way junction helicase activity"/>
    <property type="evidence" value="ECO:0007669"/>
    <property type="project" value="TreeGrafter"/>
</dbReference>
<dbReference type="InterPro" id="IPR004589">
    <property type="entry name" value="DNA_helicase_ATP-dep_RecQ"/>
</dbReference>
<feature type="compositionally biased region" description="Low complexity" evidence="15">
    <location>
        <begin position="814"/>
        <end position="840"/>
    </location>
</feature>
<dbReference type="InterPro" id="IPR032284">
    <property type="entry name" value="RecQ_Zn-bd"/>
</dbReference>
<reference evidence="19 20" key="1">
    <citation type="submission" date="2012-02" db="EMBL/GenBank/DDBJ databases">
        <title>Complete sequence of chromosome of Singulisphaera acidiphila DSM 18658.</title>
        <authorList>
            <consortium name="US DOE Joint Genome Institute (JGI-PGF)"/>
            <person name="Lucas S."/>
            <person name="Copeland A."/>
            <person name="Lapidus A."/>
            <person name="Glavina del Rio T."/>
            <person name="Dalin E."/>
            <person name="Tice H."/>
            <person name="Bruce D."/>
            <person name="Goodwin L."/>
            <person name="Pitluck S."/>
            <person name="Peters L."/>
            <person name="Ovchinnikova G."/>
            <person name="Chertkov O."/>
            <person name="Kyrpides N."/>
            <person name="Mavromatis K."/>
            <person name="Ivanova N."/>
            <person name="Brettin T."/>
            <person name="Detter J.C."/>
            <person name="Han C."/>
            <person name="Larimer F."/>
            <person name="Land M."/>
            <person name="Hauser L."/>
            <person name="Markowitz V."/>
            <person name="Cheng J.-F."/>
            <person name="Hugenholtz P."/>
            <person name="Woyke T."/>
            <person name="Wu D."/>
            <person name="Tindall B."/>
            <person name="Pomrenke H."/>
            <person name="Brambilla E."/>
            <person name="Klenk H.-P."/>
            <person name="Eisen J.A."/>
        </authorList>
    </citation>
    <scope>NUCLEOTIDE SEQUENCE [LARGE SCALE GENOMIC DNA]</scope>
    <source>
        <strain evidence="20">ATCC BAA-1392 / DSM 18658 / VKM B-2454 / MOB10</strain>
    </source>
</reference>
<dbReference type="KEGG" id="saci:Sinac_5136"/>
<gene>
    <name evidence="19" type="ordered locus">Sinac_5136</name>
</gene>
<dbReference type="SMART" id="SM00341">
    <property type="entry name" value="HRDC"/>
    <property type="match status" value="1"/>
</dbReference>
<dbReference type="InterPro" id="IPR011545">
    <property type="entry name" value="DEAD/DEAH_box_helicase_dom"/>
</dbReference>
<protein>
    <recommendedName>
        <fullName evidence="13">ATP-dependent DNA helicase RecQ</fullName>
        <ecNumber evidence="12">5.6.2.4</ecNumber>
    </recommendedName>
    <alternativeName>
        <fullName evidence="14">DNA 3'-5' helicase RecQ</fullName>
    </alternativeName>
</protein>
<evidence type="ECO:0000256" key="15">
    <source>
        <dbReference type="SAM" id="MobiDB-lite"/>
    </source>
</evidence>
<comment type="cofactor">
    <cofactor evidence="2">
        <name>Zn(2+)</name>
        <dbReference type="ChEBI" id="CHEBI:29105"/>
    </cofactor>
</comment>
<dbReference type="Pfam" id="PF00570">
    <property type="entry name" value="HRDC"/>
    <property type="match status" value="1"/>
</dbReference>
<evidence type="ECO:0000313" key="20">
    <source>
        <dbReference type="Proteomes" id="UP000010798"/>
    </source>
</evidence>
<dbReference type="GO" id="GO:0046872">
    <property type="term" value="F:metal ion binding"/>
    <property type="evidence" value="ECO:0007669"/>
    <property type="project" value="UniProtKB-KW"/>
</dbReference>
<dbReference type="SMART" id="SM00956">
    <property type="entry name" value="RQC"/>
    <property type="match status" value="1"/>
</dbReference>
<feature type="domain" description="HRDC" evidence="16">
    <location>
        <begin position="737"/>
        <end position="817"/>
    </location>
</feature>
<feature type="domain" description="Helicase ATP-binding" evidence="17">
    <location>
        <begin position="31"/>
        <end position="199"/>
    </location>
</feature>
<evidence type="ECO:0000259" key="18">
    <source>
        <dbReference type="PROSITE" id="PS51194"/>
    </source>
</evidence>
<dbReference type="GO" id="GO:0043138">
    <property type="term" value="F:3'-5' DNA helicase activity"/>
    <property type="evidence" value="ECO:0007669"/>
    <property type="project" value="UniProtKB-EC"/>
</dbReference>
<evidence type="ECO:0000313" key="19">
    <source>
        <dbReference type="EMBL" id="AGA29288.1"/>
    </source>
</evidence>
<dbReference type="eggNOG" id="COG0514">
    <property type="taxonomic scope" value="Bacteria"/>
</dbReference>
<comment type="cofactor">
    <cofactor evidence="1">
        <name>Mg(2+)</name>
        <dbReference type="ChEBI" id="CHEBI:18420"/>
    </cofactor>
</comment>
<evidence type="ECO:0000256" key="8">
    <source>
        <dbReference type="ARBA" id="ARBA00022840"/>
    </source>
</evidence>
<evidence type="ECO:0000256" key="4">
    <source>
        <dbReference type="ARBA" id="ARBA00022723"/>
    </source>
</evidence>
<dbReference type="GO" id="GO:0005524">
    <property type="term" value="F:ATP binding"/>
    <property type="evidence" value="ECO:0007669"/>
    <property type="project" value="UniProtKB-KW"/>
</dbReference>
<evidence type="ECO:0000256" key="12">
    <source>
        <dbReference type="ARBA" id="ARBA00034808"/>
    </source>
</evidence>
<evidence type="ECO:0000256" key="11">
    <source>
        <dbReference type="ARBA" id="ARBA00034617"/>
    </source>
</evidence>
<dbReference type="GO" id="GO:0016787">
    <property type="term" value="F:hydrolase activity"/>
    <property type="evidence" value="ECO:0007669"/>
    <property type="project" value="UniProtKB-KW"/>
</dbReference>
<evidence type="ECO:0000256" key="13">
    <source>
        <dbReference type="ARBA" id="ARBA00044535"/>
    </source>
</evidence>
<keyword evidence="4" id="KW-0479">Metal-binding</keyword>
<dbReference type="SUPFAM" id="SSF47819">
    <property type="entry name" value="HRDC-like"/>
    <property type="match status" value="1"/>
</dbReference>
<dbReference type="SUPFAM" id="SSF46785">
    <property type="entry name" value="Winged helix' DNA-binding domain"/>
    <property type="match status" value="1"/>
</dbReference>
<evidence type="ECO:0000256" key="5">
    <source>
        <dbReference type="ARBA" id="ARBA00022741"/>
    </source>
</evidence>
<dbReference type="GO" id="GO:0030894">
    <property type="term" value="C:replisome"/>
    <property type="evidence" value="ECO:0007669"/>
    <property type="project" value="TreeGrafter"/>
</dbReference>
<sequence>MSVAESAIDLERTLRERFDLEQFRPGQREVIENVVQGRDVLCVMPTGGGKSLCYQLPALLLPRMTLVVSPLIALMKDQVDVLIQRGVRATLLNSSLDPAEQRTRLQEIEAGQYDLVYVAPERFRSPRFVEAMAKIRPSLLAVDEAHCISEWGHDFRPDYAKIGLARRRIGAPPCIALTATATDLVRRDIADQLDLQDPAQFVTGFDRPNLGYAVVEARRDADKLVALAQTLEQNRGPSVIYASSRARCESVGQFLENQLNRSVAIYHAGLSREERHSAQDRFMSGEAEIVVATNAFGMGVNKANIRSVIHFNMPGTLEAYYQEAGRAGRDGNSARCVLLFALGDRFLQEMFIENEYPPADTVFQVFNFLRALESDPIELTHAEIKESAGIELNESAVGTAIKILEGAGALEKFLPRENMAIVRINAEADEPSLTRRLGSQAHVQRTVVLGLEGLVNRRFGETIYFHPDDFATTLGLDRPALNRALRTLAAELPIDYIPPFRGNAIRVIDRSRKARDLEIDFTALEKRKQREYDKLERMVRYAQTRQCRRSYILSYFGDASASRVHCGHCDNCGLGDGLATPHAGVPIDSTAGREVVLKVLSGVARAKGRFGKTVIAQMLTGSGSEKMDRWGLKHLSTYGILAEFRQPEVVQILDALASSGFVEYQEVDRFRPVANLAAQGWELLKGQVAHPLVLTLPDAIAAKLTNGGLERLAAPRPAASAQAAPHDEDGADAEASALAGDPLWGHLKSLRSEWAREAKQPSYCIFTNQTLDALVRERPSNPKELAGIKGLGPARIERHGASLLAAIAQHADRPVAPSPGAAPAALPKAAPALKTAPSPALERPLKSKTTPTEVEVRTDRSPSSSYIPTEEWTCRLIDRGFKLDEAAAIRGLDFSAILRHLTLAARQGRKVAPEAFLDPEVLKRWDEWRAEQGNVTSPSPYRDASEAMWNLYLACRAQG</sequence>
<dbReference type="Proteomes" id="UP000010798">
    <property type="component" value="Chromosome"/>
</dbReference>
<dbReference type="GO" id="GO:0006260">
    <property type="term" value="P:DNA replication"/>
    <property type="evidence" value="ECO:0007669"/>
    <property type="project" value="InterPro"/>
</dbReference>
<organism evidence="19 20">
    <name type="scientific">Singulisphaera acidiphila (strain ATCC BAA-1392 / DSM 18658 / VKM B-2454 / MOB10)</name>
    <dbReference type="NCBI Taxonomy" id="886293"/>
    <lineage>
        <taxon>Bacteria</taxon>
        <taxon>Pseudomonadati</taxon>
        <taxon>Planctomycetota</taxon>
        <taxon>Planctomycetia</taxon>
        <taxon>Isosphaerales</taxon>
        <taxon>Isosphaeraceae</taxon>
        <taxon>Singulisphaera</taxon>
    </lineage>
</organism>
<dbReference type="InterPro" id="IPR014001">
    <property type="entry name" value="Helicase_ATP-bd"/>
</dbReference>
<evidence type="ECO:0000259" key="16">
    <source>
        <dbReference type="PROSITE" id="PS50967"/>
    </source>
</evidence>
<keyword evidence="10" id="KW-0413">Isomerase</keyword>
<dbReference type="RefSeq" id="WP_015248392.1">
    <property type="nucleotide sequence ID" value="NC_019892.1"/>
</dbReference>
<dbReference type="AlphaFoldDB" id="L0DKC4"/>
<evidence type="ECO:0000256" key="9">
    <source>
        <dbReference type="ARBA" id="ARBA00023125"/>
    </source>
</evidence>
<dbReference type="PROSITE" id="PS51194">
    <property type="entry name" value="HELICASE_CTER"/>
    <property type="match status" value="1"/>
</dbReference>
<keyword evidence="7 19" id="KW-0347">Helicase</keyword>
<dbReference type="GO" id="GO:0006310">
    <property type="term" value="P:DNA recombination"/>
    <property type="evidence" value="ECO:0007669"/>
    <property type="project" value="InterPro"/>
</dbReference>
<dbReference type="GO" id="GO:0005737">
    <property type="term" value="C:cytoplasm"/>
    <property type="evidence" value="ECO:0007669"/>
    <property type="project" value="TreeGrafter"/>
</dbReference>
<dbReference type="InterPro" id="IPR044876">
    <property type="entry name" value="HRDC_dom_sf"/>
</dbReference>
<dbReference type="InterPro" id="IPR018982">
    <property type="entry name" value="RQC_domain"/>
</dbReference>
<dbReference type="NCBIfam" id="TIGR00614">
    <property type="entry name" value="recQ_fam"/>
    <property type="match status" value="1"/>
</dbReference>
<keyword evidence="9" id="KW-0238">DNA-binding</keyword>
<dbReference type="CDD" id="cd17920">
    <property type="entry name" value="DEXHc_RecQ"/>
    <property type="match status" value="1"/>
</dbReference>
<dbReference type="GO" id="GO:0043590">
    <property type="term" value="C:bacterial nucleoid"/>
    <property type="evidence" value="ECO:0007669"/>
    <property type="project" value="TreeGrafter"/>
</dbReference>
<comment type="catalytic activity">
    <reaction evidence="11">
        <text>Couples ATP hydrolysis with the unwinding of duplex DNA by translocating in the 3'-5' direction.</text>
        <dbReference type="EC" id="5.6.2.4"/>
    </reaction>
</comment>
<dbReference type="InterPro" id="IPR002121">
    <property type="entry name" value="HRDC_dom"/>
</dbReference>
<dbReference type="PROSITE" id="PS51192">
    <property type="entry name" value="HELICASE_ATP_BIND_1"/>
    <property type="match status" value="1"/>
</dbReference>